<reference evidence="1" key="1">
    <citation type="submission" date="2023-03" db="EMBL/GenBank/DDBJ databases">
        <authorList>
            <person name="Cleenwerck I."/>
        </authorList>
    </citation>
    <scope>NUCLEOTIDE SEQUENCE</scope>
    <source>
        <strain evidence="1">LMG 32879</strain>
    </source>
</reference>
<evidence type="ECO:0000313" key="1">
    <source>
        <dbReference type="EMBL" id="CAI9121493.1"/>
    </source>
</evidence>
<evidence type="ECO:0000313" key="2">
    <source>
        <dbReference type="Proteomes" id="UP001176960"/>
    </source>
</evidence>
<dbReference type="Pfam" id="PF26363">
    <property type="entry name" value="Phospholipase-like"/>
    <property type="match status" value="1"/>
</dbReference>
<dbReference type="InterPro" id="IPR029058">
    <property type="entry name" value="AB_hydrolase_fold"/>
</dbReference>
<organism evidence="1 2">
    <name type="scientific">Brytella acorum</name>
    <dbReference type="NCBI Taxonomy" id="2959299"/>
    <lineage>
        <taxon>Bacteria</taxon>
        <taxon>Pseudomonadati</taxon>
        <taxon>Pseudomonadota</taxon>
        <taxon>Alphaproteobacteria</taxon>
        <taxon>Acetobacterales</taxon>
        <taxon>Acetobacteraceae</taxon>
        <taxon>Brytella</taxon>
    </lineage>
</organism>
<dbReference type="SUPFAM" id="SSF53474">
    <property type="entry name" value="alpha/beta-Hydrolases"/>
    <property type="match status" value="1"/>
</dbReference>
<dbReference type="Proteomes" id="UP001176960">
    <property type="component" value="Unassembled WGS sequence"/>
</dbReference>
<accession>A0AA35VC36</accession>
<gene>
    <name evidence="1" type="ORF">LMG32879_002340</name>
</gene>
<protein>
    <submittedName>
        <fullName evidence="1">Uncharacterized protein</fullName>
    </submittedName>
</protein>
<dbReference type="AlphaFoldDB" id="A0AA35VC36"/>
<proteinExistence type="predicted"/>
<dbReference type="EMBL" id="CATKSH010000016">
    <property type="protein sequence ID" value="CAI9121493.1"/>
    <property type="molecule type" value="Genomic_DNA"/>
</dbReference>
<keyword evidence="2" id="KW-1185">Reference proteome</keyword>
<dbReference type="RefSeq" id="WP_289843655.1">
    <property type="nucleotide sequence ID" value="NZ_CATKSH010000016.1"/>
</dbReference>
<name>A0AA35VC36_9PROT</name>
<sequence length="397" mass="42734">MTATEGCANPCAAAKSADDDLSRQVTERAQHINAGGPVAGPQSYCQAQAKEMSAKAKQFDKYREALPAARAANETNRLGGLPDIKVEAPCLSRLPLDAAGLNKALGLPPKTITDGMLRDDDSGFRATLYRDETTGKVILTGRDTDPHSLADWQTNIDNGLGQDTEQYKEMRKLAKTLDDNGVTFNTAGYSKGGGLAQEAGLMAPDARVYVFNSAGLPAQALARTNRASFASLDARTSSFSAQDEFLTAMNNTTDHAGISDNMHYLYNQLSGTNTSWFQRLGIKKLVPLTLDYSGPSDMSGTGGFGDERQQFLDRLKGTIQNFDADPTAQNPFPPVRAGSFETIPNSMGSLGKVFGASRAGPGFGKLTQHLMTNVLKPMEDLVSKDRARMRSFLEVCR</sequence>
<comment type="caution">
    <text evidence="1">The sequence shown here is derived from an EMBL/GenBank/DDBJ whole genome shotgun (WGS) entry which is preliminary data.</text>
</comment>